<evidence type="ECO:0000256" key="1">
    <source>
        <dbReference type="SAM" id="MobiDB-lite"/>
    </source>
</evidence>
<dbReference type="OrthoDB" id="7793240at2"/>
<dbReference type="Gene3D" id="1.10.606.10">
    <property type="entry name" value="Vanadium-containing Chloroperoxidase, domain 2"/>
    <property type="match status" value="1"/>
</dbReference>
<reference evidence="4 5" key="1">
    <citation type="submission" date="2019-08" db="EMBL/GenBank/DDBJ databases">
        <title>Lewinella sp. strain SSH13 Genome sequencing and assembly.</title>
        <authorList>
            <person name="Kim I."/>
        </authorList>
    </citation>
    <scope>NUCLEOTIDE SEQUENCE [LARGE SCALE GENOMIC DNA]</scope>
    <source>
        <strain evidence="4 5">SSH13</strain>
    </source>
</reference>
<feature type="domain" description="DUF6851" evidence="3">
    <location>
        <begin position="140"/>
        <end position="250"/>
    </location>
</feature>
<evidence type="ECO:0000259" key="2">
    <source>
        <dbReference type="Pfam" id="PF18962"/>
    </source>
</evidence>
<accession>A0A5C7FSA7</accession>
<dbReference type="EMBL" id="VOXD01000017">
    <property type="protein sequence ID" value="TXF89054.1"/>
    <property type="molecule type" value="Genomic_DNA"/>
</dbReference>
<dbReference type="CDD" id="cd03398">
    <property type="entry name" value="PAP2_haloperoxidase"/>
    <property type="match status" value="1"/>
</dbReference>
<feature type="region of interest" description="Disordered" evidence="1">
    <location>
        <begin position="288"/>
        <end position="315"/>
    </location>
</feature>
<organism evidence="4 5">
    <name type="scientific">Neolewinella aurantiaca</name>
    <dbReference type="NCBI Taxonomy" id="2602767"/>
    <lineage>
        <taxon>Bacteria</taxon>
        <taxon>Pseudomonadati</taxon>
        <taxon>Bacteroidota</taxon>
        <taxon>Saprospiria</taxon>
        <taxon>Saprospirales</taxon>
        <taxon>Lewinellaceae</taxon>
        <taxon>Neolewinella</taxon>
    </lineage>
</organism>
<dbReference type="Proteomes" id="UP000321907">
    <property type="component" value="Unassembled WGS sequence"/>
</dbReference>
<proteinExistence type="predicted"/>
<comment type="caution">
    <text evidence="4">The sequence shown here is derived from an EMBL/GenBank/DDBJ whole genome shotgun (WGS) entry which is preliminary data.</text>
</comment>
<dbReference type="Pfam" id="PF18962">
    <property type="entry name" value="Por_Secre_tail"/>
    <property type="match status" value="1"/>
</dbReference>
<dbReference type="InterPro" id="IPR016119">
    <property type="entry name" value="Br/Cl_peroxidase_C"/>
</dbReference>
<dbReference type="NCBIfam" id="TIGR04183">
    <property type="entry name" value="Por_Secre_tail"/>
    <property type="match status" value="1"/>
</dbReference>
<dbReference type="Pfam" id="PF21167">
    <property type="entry name" value="DUF6851"/>
    <property type="match status" value="1"/>
</dbReference>
<dbReference type="InterPro" id="IPR036938">
    <property type="entry name" value="PAP2/HPO_sf"/>
</dbReference>
<feature type="domain" description="Secretion system C-terminal sorting" evidence="2">
    <location>
        <begin position="703"/>
        <end position="766"/>
    </location>
</feature>
<dbReference type="SUPFAM" id="SSF48317">
    <property type="entry name" value="Acid phosphatase/Vanadium-dependent haloperoxidase"/>
    <property type="match status" value="1"/>
</dbReference>
<name>A0A5C7FSA7_9BACT</name>
<dbReference type="InterPro" id="IPR052559">
    <property type="entry name" value="V-haloperoxidase"/>
</dbReference>
<dbReference type="InterPro" id="IPR026444">
    <property type="entry name" value="Secre_tail"/>
</dbReference>
<evidence type="ECO:0000313" key="5">
    <source>
        <dbReference type="Proteomes" id="UP000321907"/>
    </source>
</evidence>
<keyword evidence="5" id="KW-1185">Reference proteome</keyword>
<dbReference type="AlphaFoldDB" id="A0A5C7FSA7"/>
<dbReference type="PANTHER" id="PTHR34599:SF2">
    <property type="entry name" value="TRAF-TYPE DOMAIN-CONTAINING PROTEIN"/>
    <property type="match status" value="1"/>
</dbReference>
<dbReference type="InterPro" id="IPR049283">
    <property type="entry name" value="DUF6851"/>
</dbReference>
<protein>
    <submittedName>
        <fullName evidence="4">T9SS type A sorting domain-containing protein</fullName>
    </submittedName>
</protein>
<evidence type="ECO:0000313" key="4">
    <source>
        <dbReference type="EMBL" id="TXF89054.1"/>
    </source>
</evidence>
<evidence type="ECO:0000259" key="3">
    <source>
        <dbReference type="Pfam" id="PF21167"/>
    </source>
</evidence>
<gene>
    <name evidence="4" type="ORF">FUA23_12265</name>
</gene>
<sequence length="774" mass="86054">MLLFSMRMTAWRTKCRDTTSRFPSYLAARIPNYSVMNFSSEKYRLLLSLLFVLSLCTCVRAQEHSVARQWNEEMLEAIRNDFARPVVHARNLYHTSAAMYDAWALVNKKGSPALMGTVQAGYSLPVDHWLINDYADPVAASNEAISYAAYRVLHHRYSISPNAETTLPRFNALMLEMGYDTTYAGTDYLNGNPADLGNYIAEQIIAFGLQDGSNEAFNYANRTYPDPVNRPLDFNNVFSIFSVSDPNHWQTLQFPGTIIDQSGQVLGNALLPFLGAEWGQVTPFSLTEEQRTDPTPENPIRGNNPVYYDPGPPPLYTPGEPESFDMYRWGFELVLKWSSHLDPTDGVMWDISPGARGNFQGDYPTDFEDYDAFYRLHEGGTFGADGHPLNPATGEPYAPNIVPRGDYTRVLAEFWADGPASETPPGHWFSILNKVMDHPEFEYSFGGTEPMGKLEYDVKAYLTLGGAMHDAAIAAWSIKGKYDYARPITAIRWMAKNGQASEPGDPNYQLYGLRYDPGYIERLNDPAVLQNSSTLALTKVKAWIGPDAIDDPRTDVAGVGWINPALWMPYQRPNFVTPNFAGYISGHSTYSSAAATIMEEITGSAFFPGGMGEFVAPKDSFLVFERGPSVDVVLQWATYRDASDQTSLSRIWGGIHPPADDVPGRIIGRALGGDAFSFAETIFADNLTAVYNEEEVTVPVKTYPNPARRGQEITLELPTDPQGRELRIVDVHGRVVGALRASSRTVHVPTTELTPGMYFVKSTDGKLGSVFQVW</sequence>
<dbReference type="GO" id="GO:0004601">
    <property type="term" value="F:peroxidase activity"/>
    <property type="evidence" value="ECO:0007669"/>
    <property type="project" value="InterPro"/>
</dbReference>
<dbReference type="PANTHER" id="PTHR34599">
    <property type="entry name" value="PEROXIDASE-RELATED"/>
    <property type="match status" value="1"/>
</dbReference>